<evidence type="ECO:0000256" key="2">
    <source>
        <dbReference type="SAM" id="SignalP"/>
    </source>
</evidence>
<feature type="compositionally biased region" description="Polar residues" evidence="1">
    <location>
        <begin position="26"/>
        <end position="47"/>
    </location>
</feature>
<proteinExistence type="predicted"/>
<reference evidence="3 4" key="1">
    <citation type="submission" date="2016-07" db="EMBL/GenBank/DDBJ databases">
        <title>Characterization of isolates of Eisenbergiella tayi derived from blood cultures, using whole genome sequencing.</title>
        <authorList>
            <person name="Burdz T."/>
            <person name="Wiebe D."/>
            <person name="Huynh C."/>
            <person name="Bernard K."/>
        </authorList>
    </citation>
    <scope>NUCLEOTIDE SEQUENCE [LARGE SCALE GENOMIC DNA]</scope>
    <source>
        <strain evidence="3 4">NML 110608</strain>
    </source>
</reference>
<name>A0A1E3ABA4_9FIRM</name>
<gene>
    <name evidence="3" type="ORF">BEI61_01949</name>
</gene>
<protein>
    <recommendedName>
        <fullName evidence="5">Lipoprotein</fullName>
    </recommendedName>
</protein>
<organism evidence="3 4">
    <name type="scientific">Eisenbergiella tayi</name>
    <dbReference type="NCBI Taxonomy" id="1432052"/>
    <lineage>
        <taxon>Bacteria</taxon>
        <taxon>Bacillati</taxon>
        <taxon>Bacillota</taxon>
        <taxon>Clostridia</taxon>
        <taxon>Lachnospirales</taxon>
        <taxon>Lachnospiraceae</taxon>
        <taxon>Eisenbergiella</taxon>
    </lineage>
</organism>
<keyword evidence="2" id="KW-0732">Signal</keyword>
<feature type="region of interest" description="Disordered" evidence="1">
    <location>
        <begin position="24"/>
        <end position="52"/>
    </location>
</feature>
<evidence type="ECO:0008006" key="5">
    <source>
        <dbReference type="Google" id="ProtNLM"/>
    </source>
</evidence>
<comment type="caution">
    <text evidence="3">The sequence shown here is derived from an EMBL/GenBank/DDBJ whole genome shotgun (WGS) entry which is preliminary data.</text>
</comment>
<dbReference type="RefSeq" id="WP_069152133.1">
    <property type="nucleotide sequence ID" value="NZ_JAETTA010000021.1"/>
</dbReference>
<evidence type="ECO:0000313" key="3">
    <source>
        <dbReference type="EMBL" id="ODM06060.1"/>
    </source>
</evidence>
<feature type="chain" id="PRO_5039120134" description="Lipoprotein" evidence="2">
    <location>
        <begin position="21"/>
        <end position="74"/>
    </location>
</feature>
<evidence type="ECO:0000256" key="1">
    <source>
        <dbReference type="SAM" id="MobiDB-lite"/>
    </source>
</evidence>
<dbReference type="EMBL" id="MCGH01000002">
    <property type="protein sequence ID" value="ODM06060.1"/>
    <property type="molecule type" value="Genomic_DNA"/>
</dbReference>
<evidence type="ECO:0000313" key="4">
    <source>
        <dbReference type="Proteomes" id="UP000094067"/>
    </source>
</evidence>
<feature type="signal peptide" evidence="2">
    <location>
        <begin position="1"/>
        <end position="20"/>
    </location>
</feature>
<dbReference type="AlphaFoldDB" id="A0A1E3ABA4"/>
<accession>A0A1E3ABA4</accession>
<dbReference type="PROSITE" id="PS51257">
    <property type="entry name" value="PROKAR_LIPOPROTEIN"/>
    <property type="match status" value="1"/>
</dbReference>
<sequence>MKKKLVSLLLVLAMAATGLAGCAGNSAGTGDSAEQSGEAQGESQSVSTPPPQIFKRILPRCAAIKRRMRKRSTK</sequence>
<dbReference type="Proteomes" id="UP000094067">
    <property type="component" value="Unassembled WGS sequence"/>
</dbReference>